<dbReference type="Proteomes" id="UP000663856">
    <property type="component" value="Unassembled WGS sequence"/>
</dbReference>
<evidence type="ECO:0000313" key="2">
    <source>
        <dbReference type="EMBL" id="CAF2228498.1"/>
    </source>
</evidence>
<reference evidence="3" key="1">
    <citation type="submission" date="2021-02" db="EMBL/GenBank/DDBJ databases">
        <authorList>
            <person name="Nowell W R."/>
        </authorList>
    </citation>
    <scope>NUCLEOTIDE SEQUENCE</scope>
</reference>
<organism evidence="3 5">
    <name type="scientific">Rotaria magnacalcarata</name>
    <dbReference type="NCBI Taxonomy" id="392030"/>
    <lineage>
        <taxon>Eukaryota</taxon>
        <taxon>Metazoa</taxon>
        <taxon>Spiralia</taxon>
        <taxon>Gnathifera</taxon>
        <taxon>Rotifera</taxon>
        <taxon>Eurotatoria</taxon>
        <taxon>Bdelloidea</taxon>
        <taxon>Philodinida</taxon>
        <taxon>Philodinidae</taxon>
        <taxon>Rotaria</taxon>
    </lineage>
</organism>
<name>A0A819DAK2_9BILA</name>
<dbReference type="Proteomes" id="UP000663842">
    <property type="component" value="Unassembled WGS sequence"/>
</dbReference>
<dbReference type="EMBL" id="CAJNRF010017320">
    <property type="protein sequence ID" value="CAF2228498.1"/>
    <property type="molecule type" value="Genomic_DNA"/>
</dbReference>
<evidence type="ECO:0008006" key="6">
    <source>
        <dbReference type="Google" id="ProtNLM"/>
    </source>
</evidence>
<keyword evidence="5" id="KW-1185">Reference proteome</keyword>
<proteinExistence type="predicted"/>
<dbReference type="PANTHER" id="PTHR46068">
    <property type="entry name" value="PROTEIN CBG27172"/>
    <property type="match status" value="1"/>
</dbReference>
<dbReference type="EMBL" id="CAJOBG010000565">
    <property type="protein sequence ID" value="CAF3830475.1"/>
    <property type="molecule type" value="Genomic_DNA"/>
</dbReference>
<protein>
    <recommendedName>
        <fullName evidence="6">Transposase</fullName>
    </recommendedName>
</protein>
<dbReference type="AlphaFoldDB" id="A0A819DAK2"/>
<comment type="caution">
    <text evidence="3">The sequence shown here is derived from an EMBL/GenBank/DDBJ whole genome shotgun (WGS) entry which is preliminary data.</text>
</comment>
<evidence type="ECO:0000313" key="5">
    <source>
        <dbReference type="Proteomes" id="UP000663866"/>
    </source>
</evidence>
<dbReference type="EMBL" id="CAJNRG010001823">
    <property type="protein sequence ID" value="CAF2039261.1"/>
    <property type="molecule type" value="Genomic_DNA"/>
</dbReference>
<evidence type="ECO:0000313" key="1">
    <source>
        <dbReference type="EMBL" id="CAF2039261.1"/>
    </source>
</evidence>
<dbReference type="Proteomes" id="UP000663887">
    <property type="component" value="Unassembled WGS sequence"/>
</dbReference>
<accession>A0A819DAK2</accession>
<gene>
    <name evidence="3" type="ORF">OVN521_LOCUS5618</name>
    <name evidence="4" type="ORF">UXM345_LOCUS26977</name>
    <name evidence="2" type="ORF">WKI299_LOCUS35895</name>
    <name evidence="1" type="ORF">XDN619_LOCUS6372</name>
</gene>
<sequence>MKSKDVQNIVFRKYQDSDTPSKIFRDLNGCLGLTTIKRWCKMIRDNGTIELSPPSGRPRLSRTSKVIQKVKHKLTQNKVSVRGLANEIGVSTSSVHRILKEDRQLHADKTVIEPKLTGEQKNKRKQFANWIFNHFRKEDTMRFLFSDEKMFDADGIYNAQNQRSGAASRTEANE</sequence>
<evidence type="ECO:0000313" key="3">
    <source>
        <dbReference type="EMBL" id="CAF3830475.1"/>
    </source>
</evidence>
<evidence type="ECO:0000313" key="4">
    <source>
        <dbReference type="EMBL" id="CAF4183171.1"/>
    </source>
</evidence>
<dbReference type="PANTHER" id="PTHR46068:SF1">
    <property type="entry name" value="TRANSPOSASE IS30-LIKE HTH DOMAIN-CONTAINING PROTEIN"/>
    <property type="match status" value="1"/>
</dbReference>
<dbReference type="Proteomes" id="UP000663866">
    <property type="component" value="Unassembled WGS sequence"/>
</dbReference>
<dbReference type="EMBL" id="CAJOBF010005679">
    <property type="protein sequence ID" value="CAF4183171.1"/>
    <property type="molecule type" value="Genomic_DNA"/>
</dbReference>